<evidence type="ECO:0000256" key="2">
    <source>
        <dbReference type="SAM" id="Coils"/>
    </source>
</evidence>
<evidence type="ECO:0000256" key="3">
    <source>
        <dbReference type="SAM" id="SignalP"/>
    </source>
</evidence>
<organism evidence="4 5">
    <name type="scientific">Telmatocola sphagniphila</name>
    <dbReference type="NCBI Taxonomy" id="1123043"/>
    <lineage>
        <taxon>Bacteria</taxon>
        <taxon>Pseudomonadati</taxon>
        <taxon>Planctomycetota</taxon>
        <taxon>Planctomycetia</taxon>
        <taxon>Gemmatales</taxon>
        <taxon>Gemmataceae</taxon>
    </lineage>
</organism>
<dbReference type="AlphaFoldDB" id="A0A8E6B7A9"/>
<evidence type="ECO:0008006" key="6">
    <source>
        <dbReference type="Google" id="ProtNLM"/>
    </source>
</evidence>
<dbReference type="EMBL" id="CP074694">
    <property type="protein sequence ID" value="QVL33061.1"/>
    <property type="molecule type" value="Genomic_DNA"/>
</dbReference>
<dbReference type="SUPFAM" id="SSF53474">
    <property type="entry name" value="alpha/beta-Hydrolases"/>
    <property type="match status" value="1"/>
</dbReference>
<evidence type="ECO:0000313" key="4">
    <source>
        <dbReference type="EMBL" id="QVL33061.1"/>
    </source>
</evidence>
<dbReference type="Proteomes" id="UP000676194">
    <property type="component" value="Chromosome"/>
</dbReference>
<dbReference type="InterPro" id="IPR050955">
    <property type="entry name" value="Plant_Biomass_Hydrol_Est"/>
</dbReference>
<dbReference type="RefSeq" id="WP_213497951.1">
    <property type="nucleotide sequence ID" value="NZ_CP074694.1"/>
</dbReference>
<dbReference type="InterPro" id="IPR029058">
    <property type="entry name" value="AB_hydrolase_fold"/>
</dbReference>
<feature type="chain" id="PRO_5034052446" description="Peptidase S9 prolyl oligopeptidase catalytic domain-containing protein" evidence="3">
    <location>
        <begin position="22"/>
        <end position="660"/>
    </location>
</feature>
<evidence type="ECO:0000256" key="1">
    <source>
        <dbReference type="ARBA" id="ARBA00022729"/>
    </source>
</evidence>
<feature type="signal peptide" evidence="3">
    <location>
        <begin position="1"/>
        <end position="21"/>
    </location>
</feature>
<sequence>MKFLVIFFCGVFYGMTTPAFGQPTFAPAPPAQKVDETVLKKIEAKREELRKEIASVKNGERRTGYADVAIYLKALDWITRHNEWLVKDSDKQALAVAEEGLKRFKLWKETLVSGKEFLPTAGKIVARGYISKIDGSIQPYLVSYPSEYGKDPQHKWRLDISLHGRDATLTEVKHLLANGKNTPKDQAYVQISIYGRGNNAYRWSGETDVFEALEDFLKSESHYGRKECFDPQRIVLKGFSMGGAGTWHLGLHYPSLWAVMQPGAGFTTTHGYADKNPNDKYQSPIEETLTIYDAVNYAENARMIPVVAYSGEIDGQKKAADNIEAILKKLDIPMTHIIAPKLAHVPPKGEFLSRIESEFEKYIGPGKGKDLYPEEVNYVTYTLKYPKASSWIFLTGLDEHYKKARIHASRRGNVCTITTENISSFEIPLSDCPFKISEVKIDGREVPITTGKTLWFEKRGKDWEQKSRELDLPYPGRKTAHHQGPIDDAFTSPFLCIRPSQSGYSAETDTAVKSILAHFGKDWDKQLRGKLPEKLGKDLSPADLEKNLILFGDPQSNPLIRQILEKLPVKWDAKKIQIGGQEFSSADHLPVLVYPNPLSRGKSYVVINSGHTFGEKEFEGTNALLYPRIGDYGVLKWNSMDKKTETVLNGLWDERWSLKN</sequence>
<dbReference type="KEGG" id="tsph:KIH39_03855"/>
<keyword evidence="2" id="KW-0175">Coiled coil</keyword>
<reference evidence="4" key="1">
    <citation type="submission" date="2021-05" db="EMBL/GenBank/DDBJ databases">
        <title>Complete genome sequence of the cellulolytic planctomycete Telmatocola sphagniphila SP2T and characterization of the first cellulase from planctomycetes.</title>
        <authorList>
            <person name="Rakitin A.L."/>
            <person name="Beletsky A.V."/>
            <person name="Naumoff D.G."/>
            <person name="Kulichevskaya I.S."/>
            <person name="Mardanov A.V."/>
            <person name="Ravin N.V."/>
            <person name="Dedysh S.N."/>
        </authorList>
    </citation>
    <scope>NUCLEOTIDE SEQUENCE</scope>
    <source>
        <strain evidence="4">SP2T</strain>
    </source>
</reference>
<feature type="coiled-coil region" evidence="2">
    <location>
        <begin position="32"/>
        <end position="59"/>
    </location>
</feature>
<proteinExistence type="predicted"/>
<keyword evidence="5" id="KW-1185">Reference proteome</keyword>
<dbReference type="Gene3D" id="3.40.50.1820">
    <property type="entry name" value="alpha/beta hydrolase"/>
    <property type="match status" value="1"/>
</dbReference>
<keyword evidence="1 3" id="KW-0732">Signal</keyword>
<gene>
    <name evidence="4" type="ORF">KIH39_03855</name>
</gene>
<protein>
    <recommendedName>
        <fullName evidence="6">Peptidase S9 prolyl oligopeptidase catalytic domain-containing protein</fullName>
    </recommendedName>
</protein>
<evidence type="ECO:0000313" key="5">
    <source>
        <dbReference type="Proteomes" id="UP000676194"/>
    </source>
</evidence>
<name>A0A8E6B7A9_9BACT</name>
<accession>A0A8E6B7A9</accession>
<dbReference type="PANTHER" id="PTHR43037">
    <property type="entry name" value="UNNAMED PRODUCT-RELATED"/>
    <property type="match status" value="1"/>
</dbReference>
<dbReference type="PANTHER" id="PTHR43037:SF1">
    <property type="entry name" value="BLL1128 PROTEIN"/>
    <property type="match status" value="1"/>
</dbReference>